<evidence type="ECO:0000313" key="2">
    <source>
        <dbReference type="Proteomes" id="UP001060085"/>
    </source>
</evidence>
<proteinExistence type="predicted"/>
<protein>
    <submittedName>
        <fullName evidence="1">Uncharacterized protein</fullName>
    </submittedName>
</protein>
<evidence type="ECO:0000313" key="1">
    <source>
        <dbReference type="EMBL" id="KAI5677337.1"/>
    </source>
</evidence>
<keyword evidence="2" id="KW-1185">Reference proteome</keyword>
<dbReference type="EMBL" id="CM044702">
    <property type="protein sequence ID" value="KAI5677337.1"/>
    <property type="molecule type" value="Genomic_DNA"/>
</dbReference>
<reference evidence="2" key="1">
    <citation type="journal article" date="2023" name="Nat. Plants">
        <title>Single-cell RNA sequencing provides a high-resolution roadmap for understanding the multicellular compartmentation of specialized metabolism.</title>
        <authorList>
            <person name="Sun S."/>
            <person name="Shen X."/>
            <person name="Li Y."/>
            <person name="Li Y."/>
            <person name="Wang S."/>
            <person name="Li R."/>
            <person name="Zhang H."/>
            <person name="Shen G."/>
            <person name="Guo B."/>
            <person name="Wei J."/>
            <person name="Xu J."/>
            <person name="St-Pierre B."/>
            <person name="Chen S."/>
            <person name="Sun C."/>
        </authorList>
    </citation>
    <scope>NUCLEOTIDE SEQUENCE [LARGE SCALE GENOMIC DNA]</scope>
</reference>
<name>A0ACC0BXK5_CATRO</name>
<gene>
    <name evidence="1" type="ORF">M9H77_08287</name>
</gene>
<dbReference type="Proteomes" id="UP001060085">
    <property type="component" value="Linkage Group LG02"/>
</dbReference>
<accession>A0ACC0BXK5</accession>
<comment type="caution">
    <text evidence="1">The sequence shown here is derived from an EMBL/GenBank/DDBJ whole genome shotgun (WGS) entry which is preliminary data.</text>
</comment>
<organism evidence="1 2">
    <name type="scientific">Catharanthus roseus</name>
    <name type="common">Madagascar periwinkle</name>
    <name type="synonym">Vinca rosea</name>
    <dbReference type="NCBI Taxonomy" id="4058"/>
    <lineage>
        <taxon>Eukaryota</taxon>
        <taxon>Viridiplantae</taxon>
        <taxon>Streptophyta</taxon>
        <taxon>Embryophyta</taxon>
        <taxon>Tracheophyta</taxon>
        <taxon>Spermatophyta</taxon>
        <taxon>Magnoliopsida</taxon>
        <taxon>eudicotyledons</taxon>
        <taxon>Gunneridae</taxon>
        <taxon>Pentapetalae</taxon>
        <taxon>asterids</taxon>
        <taxon>lamiids</taxon>
        <taxon>Gentianales</taxon>
        <taxon>Apocynaceae</taxon>
        <taxon>Rauvolfioideae</taxon>
        <taxon>Vinceae</taxon>
        <taxon>Catharanthinae</taxon>
        <taxon>Catharanthus</taxon>
    </lineage>
</organism>
<sequence>MSDLSTRTASRRVSRLHCTWLVPRTKASSDDVDGFLTLRVDPLEEGYSTLRAWPNQYLRGHGIMLCGGTDGQGYNKPLKVLAWSFGSSLSGSTCVSVLLSCTRAVCKFMSRDMQIPYSAAVDLVVGLGVS</sequence>